<dbReference type="EMBL" id="WNWQ01000122">
    <property type="protein sequence ID" value="KAE9977873.1"/>
    <property type="molecule type" value="Genomic_DNA"/>
</dbReference>
<feature type="region of interest" description="Disordered" evidence="1">
    <location>
        <begin position="75"/>
        <end position="94"/>
    </location>
</feature>
<name>A0A8H3YZQ3_VENIN</name>
<evidence type="ECO:0000313" key="2">
    <source>
        <dbReference type="EMBL" id="KAE9977873.1"/>
    </source>
</evidence>
<dbReference type="Proteomes" id="UP000433883">
    <property type="component" value="Unassembled WGS sequence"/>
</dbReference>
<dbReference type="AlphaFoldDB" id="A0A8H3YZQ3"/>
<accession>A0A8H3YZQ3</accession>
<organism evidence="2 3">
    <name type="scientific">Venturia inaequalis</name>
    <name type="common">Apple scab fungus</name>
    <dbReference type="NCBI Taxonomy" id="5025"/>
    <lineage>
        <taxon>Eukaryota</taxon>
        <taxon>Fungi</taxon>
        <taxon>Dikarya</taxon>
        <taxon>Ascomycota</taxon>
        <taxon>Pezizomycotina</taxon>
        <taxon>Dothideomycetes</taxon>
        <taxon>Pleosporomycetidae</taxon>
        <taxon>Venturiales</taxon>
        <taxon>Venturiaceae</taxon>
        <taxon>Venturia</taxon>
    </lineage>
</organism>
<proteinExistence type="predicted"/>
<feature type="compositionally biased region" description="Acidic residues" evidence="1">
    <location>
        <begin position="81"/>
        <end position="94"/>
    </location>
</feature>
<protein>
    <submittedName>
        <fullName evidence="2">Uncharacterized protein</fullName>
    </submittedName>
</protein>
<evidence type="ECO:0000256" key="1">
    <source>
        <dbReference type="SAM" id="MobiDB-lite"/>
    </source>
</evidence>
<sequence length="247" mass="27416">MSQSWSSFFGFGKKPIESTITYDSAPPTSEEETSSPLCCKALAKLALQQSSTYWPHNTKYQHRLKDFLTWIDTNASHTPEEEGGGEDKDEDEDEGWVEIASTADLNKADFAFTIQPDPPLSPSPTSAKKFFIPLDHHSFTQINSSTSIVPVNVSSYLGTGNDIHISCLACGGGFKIELLVKRGRTVDVQLVDISNAGTRRKVQEMMGVFPGWRVDRLKSVLYKRRGVVKEAIEAIEAIERGEERKEG</sequence>
<evidence type="ECO:0000313" key="3">
    <source>
        <dbReference type="Proteomes" id="UP000433883"/>
    </source>
</evidence>
<reference evidence="2 3" key="1">
    <citation type="submission" date="2019-11" db="EMBL/GenBank/DDBJ databases">
        <title>Venturia inaequalis Genome Resource.</title>
        <authorList>
            <person name="Lichtner F.J."/>
        </authorList>
    </citation>
    <scope>NUCLEOTIDE SEQUENCE [LARGE SCALE GENOMIC DNA]</scope>
    <source>
        <strain evidence="2">Bline_iso_100314</strain>
    </source>
</reference>
<gene>
    <name evidence="2" type="ORF">BLS_001059</name>
</gene>
<comment type="caution">
    <text evidence="2">The sequence shown here is derived from an EMBL/GenBank/DDBJ whole genome shotgun (WGS) entry which is preliminary data.</text>
</comment>